<evidence type="ECO:0000313" key="2">
    <source>
        <dbReference type="Proteomes" id="UP000744980"/>
    </source>
</evidence>
<name>A0AAW4FKJ2_9HYPH</name>
<dbReference type="RefSeq" id="WP_203527697.1">
    <property type="nucleotide sequence ID" value="NZ_CP083370.1"/>
</dbReference>
<dbReference type="Proteomes" id="UP000744980">
    <property type="component" value="Unassembled WGS sequence"/>
</dbReference>
<dbReference type="EMBL" id="WXFA01000004">
    <property type="protein sequence ID" value="MBM3091132.1"/>
    <property type="molecule type" value="Genomic_DNA"/>
</dbReference>
<gene>
    <name evidence="1" type="ORF">GFB56_09915</name>
</gene>
<evidence type="ECO:0000313" key="1">
    <source>
        <dbReference type="EMBL" id="MBM3091132.1"/>
    </source>
</evidence>
<keyword evidence="2" id="KW-1185">Reference proteome</keyword>
<sequence length="114" mass="13640">MTYGDKLNAWRSEWEANEDLRFQFPRWNDYAYRRLREAWEASRELRLLYGDDYRAFMTATKKEAGNLVLAACNASAREAEKHRSEEAIQKRGSPLRQFVDRLLRKQERANRNPN</sequence>
<organism evidence="1 2">
    <name type="scientific">Ensifer canadensis</name>
    <dbReference type="NCBI Taxonomy" id="555315"/>
    <lineage>
        <taxon>Bacteria</taxon>
        <taxon>Pseudomonadati</taxon>
        <taxon>Pseudomonadota</taxon>
        <taxon>Alphaproteobacteria</taxon>
        <taxon>Hyphomicrobiales</taxon>
        <taxon>Rhizobiaceae</taxon>
        <taxon>Sinorhizobium/Ensifer group</taxon>
        <taxon>Ensifer</taxon>
    </lineage>
</organism>
<accession>A0AAW4FKJ2</accession>
<dbReference type="AlphaFoldDB" id="A0AAW4FKJ2"/>
<protein>
    <submittedName>
        <fullName evidence="1">Uncharacterized protein</fullName>
    </submittedName>
</protein>
<reference evidence="1 2" key="1">
    <citation type="submission" date="2020-01" db="EMBL/GenBank/DDBJ databases">
        <title>Draft genome assembly of Ensifer adhaerens T173.</title>
        <authorList>
            <person name="Craig J.E."/>
            <person name="Stinchcombe J.R."/>
        </authorList>
    </citation>
    <scope>NUCLEOTIDE SEQUENCE [LARGE SCALE GENOMIC DNA]</scope>
    <source>
        <strain evidence="1 2">T173</strain>
    </source>
</reference>
<proteinExistence type="predicted"/>
<comment type="caution">
    <text evidence="1">The sequence shown here is derived from an EMBL/GenBank/DDBJ whole genome shotgun (WGS) entry which is preliminary data.</text>
</comment>